<dbReference type="Proteomes" id="UP000729402">
    <property type="component" value="Unassembled WGS sequence"/>
</dbReference>
<dbReference type="EMBL" id="JAAALK010000283">
    <property type="protein sequence ID" value="KAG8074335.1"/>
    <property type="molecule type" value="Genomic_DNA"/>
</dbReference>
<keyword evidence="1" id="KW-0812">Transmembrane</keyword>
<gene>
    <name evidence="3" type="ORF">GUJ93_ZPchr0006g43575</name>
</gene>
<evidence type="ECO:0000256" key="1">
    <source>
        <dbReference type="SAM" id="Phobius"/>
    </source>
</evidence>
<dbReference type="InterPro" id="IPR056230">
    <property type="entry name" value="TMEM62_C"/>
</dbReference>
<dbReference type="AlphaFoldDB" id="A0A8J5T4S2"/>
<keyword evidence="4" id="KW-1185">Reference proteome</keyword>
<feature type="transmembrane region" description="Helical" evidence="1">
    <location>
        <begin position="104"/>
        <end position="121"/>
    </location>
</feature>
<reference evidence="3" key="2">
    <citation type="submission" date="2021-02" db="EMBL/GenBank/DDBJ databases">
        <authorList>
            <person name="Kimball J.A."/>
            <person name="Haas M.W."/>
            <person name="Macchietto M."/>
            <person name="Kono T."/>
            <person name="Duquette J."/>
            <person name="Shao M."/>
        </authorList>
    </citation>
    <scope>NUCLEOTIDE SEQUENCE</scope>
    <source>
        <tissue evidence="3">Fresh leaf tissue</tissue>
    </source>
</reference>
<sequence>MPSLSKDLTWNKQSNPDVLVITLPFLYLVVAPVVVVIYSLFAENAVACLRHSRRAEGRVDTTNANTESGHLLPGAPGPGSLANLSDKKILSVVIKFCGGWTRRVLLLLCCIIAGIHLKLSSRLMSAYGAKPNYYLPNKLDVARKMLGFYGCIPAYCELKFMKHNSTLLTKVVTVRTKTGKTHPHKSPFGAAAGRLGDGASIHSTPVAQELVGELRLEIVVHDPLDAGKDVQRQPIDKAENDALPVRRKARPLRSNAWSAGVHHHLLDRMSTSRMRPVPNSGDAARRTMVGEIGSAALPAARFTSTVCITPKLAPMIQLCACRFGWPNDFYNYHIIKAGNAAMLVQHERKRLSGQQAK</sequence>
<organism evidence="3 4">
    <name type="scientific">Zizania palustris</name>
    <name type="common">Northern wild rice</name>
    <dbReference type="NCBI Taxonomy" id="103762"/>
    <lineage>
        <taxon>Eukaryota</taxon>
        <taxon>Viridiplantae</taxon>
        <taxon>Streptophyta</taxon>
        <taxon>Embryophyta</taxon>
        <taxon>Tracheophyta</taxon>
        <taxon>Spermatophyta</taxon>
        <taxon>Magnoliopsida</taxon>
        <taxon>Liliopsida</taxon>
        <taxon>Poales</taxon>
        <taxon>Poaceae</taxon>
        <taxon>BOP clade</taxon>
        <taxon>Oryzoideae</taxon>
        <taxon>Oryzeae</taxon>
        <taxon>Zizaniinae</taxon>
        <taxon>Zizania</taxon>
    </lineage>
</organism>
<evidence type="ECO:0000259" key="2">
    <source>
        <dbReference type="Pfam" id="PF24394"/>
    </source>
</evidence>
<evidence type="ECO:0000313" key="3">
    <source>
        <dbReference type="EMBL" id="KAG8074335.1"/>
    </source>
</evidence>
<keyword evidence="1" id="KW-0472">Membrane</keyword>
<name>A0A8J5T4S2_ZIZPA</name>
<proteinExistence type="predicted"/>
<comment type="caution">
    <text evidence="3">The sequence shown here is derived from an EMBL/GenBank/DDBJ whole genome shotgun (WGS) entry which is preliminary data.</text>
</comment>
<dbReference type="OrthoDB" id="27234at2759"/>
<feature type="domain" description="TMEM62 C-terminal" evidence="2">
    <location>
        <begin position="6"/>
        <end position="131"/>
    </location>
</feature>
<accession>A0A8J5T4S2</accession>
<dbReference type="Pfam" id="PF24394">
    <property type="entry name" value="TMEM62_C"/>
    <property type="match status" value="1"/>
</dbReference>
<protein>
    <recommendedName>
        <fullName evidence="2">TMEM62 C-terminal domain-containing protein</fullName>
    </recommendedName>
</protein>
<keyword evidence="1" id="KW-1133">Transmembrane helix</keyword>
<evidence type="ECO:0000313" key="4">
    <source>
        <dbReference type="Proteomes" id="UP000729402"/>
    </source>
</evidence>
<feature type="transmembrane region" description="Helical" evidence="1">
    <location>
        <begin position="20"/>
        <end position="41"/>
    </location>
</feature>
<reference evidence="3" key="1">
    <citation type="journal article" date="2021" name="bioRxiv">
        <title>Whole Genome Assembly and Annotation of Northern Wild Rice, Zizania palustris L., Supports a Whole Genome Duplication in the Zizania Genus.</title>
        <authorList>
            <person name="Haas M."/>
            <person name="Kono T."/>
            <person name="Macchietto M."/>
            <person name="Millas R."/>
            <person name="McGilp L."/>
            <person name="Shao M."/>
            <person name="Duquette J."/>
            <person name="Hirsch C.N."/>
            <person name="Kimball J."/>
        </authorList>
    </citation>
    <scope>NUCLEOTIDE SEQUENCE</scope>
    <source>
        <tissue evidence="3">Fresh leaf tissue</tissue>
    </source>
</reference>